<proteinExistence type="predicted"/>
<feature type="region of interest" description="Disordered" evidence="1">
    <location>
        <begin position="1"/>
        <end position="32"/>
    </location>
</feature>
<feature type="compositionally biased region" description="Basic and acidic residues" evidence="1">
    <location>
        <begin position="19"/>
        <end position="32"/>
    </location>
</feature>
<name>A0AAV6RTI3_SOLSE</name>
<evidence type="ECO:0000256" key="1">
    <source>
        <dbReference type="SAM" id="MobiDB-lite"/>
    </source>
</evidence>
<dbReference type="AlphaFoldDB" id="A0AAV6RTI3"/>
<organism evidence="2 3">
    <name type="scientific">Solea senegalensis</name>
    <name type="common">Senegalese sole</name>
    <dbReference type="NCBI Taxonomy" id="28829"/>
    <lineage>
        <taxon>Eukaryota</taxon>
        <taxon>Metazoa</taxon>
        <taxon>Chordata</taxon>
        <taxon>Craniata</taxon>
        <taxon>Vertebrata</taxon>
        <taxon>Euteleostomi</taxon>
        <taxon>Actinopterygii</taxon>
        <taxon>Neopterygii</taxon>
        <taxon>Teleostei</taxon>
        <taxon>Neoteleostei</taxon>
        <taxon>Acanthomorphata</taxon>
        <taxon>Carangaria</taxon>
        <taxon>Pleuronectiformes</taxon>
        <taxon>Pleuronectoidei</taxon>
        <taxon>Soleidae</taxon>
        <taxon>Solea</taxon>
    </lineage>
</organism>
<protein>
    <submittedName>
        <fullName evidence="2">Uncharacterized protein</fullName>
    </submittedName>
</protein>
<sequence>MSESESASSSTLITVSTCETDRRSQVDTGEGERRLRRFPMRFRRQWRDAAFVSHRGAGLQVSVHRRQQTVSFRILLGSPAGRRSLKVGQDCHHSPVQTMEETSVFCFSLPPTSKGEQQTHPGQ</sequence>
<accession>A0AAV6RTI3</accession>
<evidence type="ECO:0000313" key="3">
    <source>
        <dbReference type="Proteomes" id="UP000693946"/>
    </source>
</evidence>
<gene>
    <name evidence="2" type="ORF">JOB18_031854</name>
</gene>
<dbReference type="EMBL" id="JAGKHQ010000010">
    <property type="protein sequence ID" value="KAG7507362.1"/>
    <property type="molecule type" value="Genomic_DNA"/>
</dbReference>
<evidence type="ECO:0000313" key="2">
    <source>
        <dbReference type="EMBL" id="KAG7507362.1"/>
    </source>
</evidence>
<feature type="compositionally biased region" description="Low complexity" evidence="1">
    <location>
        <begin position="1"/>
        <end position="10"/>
    </location>
</feature>
<keyword evidence="3" id="KW-1185">Reference proteome</keyword>
<reference evidence="2 3" key="1">
    <citation type="journal article" date="2021" name="Sci. Rep.">
        <title>Chromosome anchoring in Senegalese sole (Solea senegalensis) reveals sex-associated markers and genome rearrangements in flatfish.</title>
        <authorList>
            <person name="Guerrero-Cozar I."/>
            <person name="Gomez-Garrido J."/>
            <person name="Berbel C."/>
            <person name="Martinez-Blanch J.F."/>
            <person name="Alioto T."/>
            <person name="Claros M.G."/>
            <person name="Gagnaire P.A."/>
            <person name="Manchado M."/>
        </authorList>
    </citation>
    <scope>NUCLEOTIDE SEQUENCE [LARGE SCALE GENOMIC DNA]</scope>
    <source>
        <strain evidence="2">Sse05_10M</strain>
    </source>
</reference>
<comment type="caution">
    <text evidence="2">The sequence shown here is derived from an EMBL/GenBank/DDBJ whole genome shotgun (WGS) entry which is preliminary data.</text>
</comment>
<dbReference type="Proteomes" id="UP000693946">
    <property type="component" value="Linkage Group LG18"/>
</dbReference>